<keyword evidence="2" id="KW-1185">Reference proteome</keyword>
<evidence type="ECO:0000313" key="2">
    <source>
        <dbReference type="Proteomes" id="UP000726737"/>
    </source>
</evidence>
<accession>A0A9P6PPM8</accession>
<dbReference type="EMBL" id="JAAAJA010000699">
    <property type="protein sequence ID" value="KAG0250326.1"/>
    <property type="molecule type" value="Genomic_DNA"/>
</dbReference>
<gene>
    <name evidence="1" type="ORF">BG011_008424</name>
</gene>
<protein>
    <submittedName>
        <fullName evidence="1">Uncharacterized protein</fullName>
    </submittedName>
</protein>
<reference evidence="1" key="1">
    <citation type="journal article" date="2020" name="Fungal Divers.">
        <title>Resolving the Mortierellaceae phylogeny through synthesis of multi-gene phylogenetics and phylogenomics.</title>
        <authorList>
            <person name="Vandepol N."/>
            <person name="Liber J."/>
            <person name="Desiro A."/>
            <person name="Na H."/>
            <person name="Kennedy M."/>
            <person name="Barry K."/>
            <person name="Grigoriev I.V."/>
            <person name="Miller A.N."/>
            <person name="O'Donnell K."/>
            <person name="Stajich J.E."/>
            <person name="Bonito G."/>
        </authorList>
    </citation>
    <scope>NUCLEOTIDE SEQUENCE</scope>
    <source>
        <strain evidence="1">KOD948</strain>
    </source>
</reference>
<proteinExistence type="predicted"/>
<name>A0A9P6PPM8_9FUNG</name>
<sequence length="121" mass="13861">MEVPIPIPGTVHAIAPSELDCDGHHRYPHAVKPVPKKRSPVLGLHIPPTDVALPMHNMALLLYQHPPQHWEMGPHQKMLKRWRGKYHQQQIRDLIQQRAEHDPLLNPFLKNGKDSNGAKKI</sequence>
<organism evidence="1 2">
    <name type="scientific">Mortierella polycephala</name>
    <dbReference type="NCBI Taxonomy" id="41804"/>
    <lineage>
        <taxon>Eukaryota</taxon>
        <taxon>Fungi</taxon>
        <taxon>Fungi incertae sedis</taxon>
        <taxon>Mucoromycota</taxon>
        <taxon>Mortierellomycotina</taxon>
        <taxon>Mortierellomycetes</taxon>
        <taxon>Mortierellales</taxon>
        <taxon>Mortierellaceae</taxon>
        <taxon>Mortierella</taxon>
    </lineage>
</organism>
<dbReference type="Proteomes" id="UP000726737">
    <property type="component" value="Unassembled WGS sequence"/>
</dbReference>
<comment type="caution">
    <text evidence="1">The sequence shown here is derived from an EMBL/GenBank/DDBJ whole genome shotgun (WGS) entry which is preliminary data.</text>
</comment>
<dbReference type="AlphaFoldDB" id="A0A9P6PPM8"/>
<evidence type="ECO:0000313" key="1">
    <source>
        <dbReference type="EMBL" id="KAG0250326.1"/>
    </source>
</evidence>